<sequence length="89" mass="10193">MQYIVLAMVCFVVLFLFLLNKNARGKVWEYFAWFWFKIAVVIVVLFLGNLMIGAAGFLFYVPINFFSVLTIAILGIPGMMCVTLLILFK</sequence>
<evidence type="ECO:0000313" key="2">
    <source>
        <dbReference type="EMBL" id="OUZ37286.1"/>
    </source>
</evidence>
<dbReference type="InterPro" id="IPR010001">
    <property type="entry name" value="BofA"/>
</dbReference>
<evidence type="ECO:0000313" key="3">
    <source>
        <dbReference type="Proteomes" id="UP000196594"/>
    </source>
</evidence>
<accession>A0ABX3ZC16</accession>
<protein>
    <submittedName>
        <fullName evidence="2">ATPase</fullName>
    </submittedName>
</protein>
<reference evidence="2 3" key="1">
    <citation type="journal article" date="2017" name="Int. J. Syst. Evol. Microbiol.">
        <title>Solibacillus kalamii sp. nov., isolated from a high-efficiency particulate arrestance filter system used in the International Space Station.</title>
        <authorList>
            <person name="Checinska Sielaff A."/>
            <person name="Kumar R.M."/>
            <person name="Pal D."/>
            <person name="Mayilraj S."/>
            <person name="Venkateswaran K."/>
        </authorList>
    </citation>
    <scope>NUCLEOTIDE SEQUENCE [LARGE SCALE GENOMIC DNA]</scope>
    <source>
        <strain evidence="2 3">ISSFR-015</strain>
    </source>
</reference>
<keyword evidence="1" id="KW-1133">Transmembrane helix</keyword>
<feature type="transmembrane region" description="Helical" evidence="1">
    <location>
        <begin position="35"/>
        <end position="61"/>
    </location>
</feature>
<keyword evidence="1" id="KW-0812">Transmembrane</keyword>
<proteinExistence type="predicted"/>
<dbReference type="RefSeq" id="WP_008408643.1">
    <property type="nucleotide sequence ID" value="NZ_JAFBEY010000019.1"/>
</dbReference>
<dbReference type="Proteomes" id="UP000196594">
    <property type="component" value="Unassembled WGS sequence"/>
</dbReference>
<keyword evidence="3" id="KW-1185">Reference proteome</keyword>
<dbReference type="EMBL" id="NHNT01000020">
    <property type="protein sequence ID" value="OUZ37286.1"/>
    <property type="molecule type" value="Genomic_DNA"/>
</dbReference>
<gene>
    <name evidence="2" type="ORF">CBM15_18615</name>
</gene>
<keyword evidence="1" id="KW-0472">Membrane</keyword>
<name>A0ABX3ZC16_9BACL</name>
<evidence type="ECO:0000256" key="1">
    <source>
        <dbReference type="SAM" id="Phobius"/>
    </source>
</evidence>
<comment type="caution">
    <text evidence="2">The sequence shown here is derived from an EMBL/GenBank/DDBJ whole genome shotgun (WGS) entry which is preliminary data.</text>
</comment>
<organism evidence="2 3">
    <name type="scientific">Solibacillus kalamii</name>
    <dbReference type="NCBI Taxonomy" id="1748298"/>
    <lineage>
        <taxon>Bacteria</taxon>
        <taxon>Bacillati</taxon>
        <taxon>Bacillota</taxon>
        <taxon>Bacilli</taxon>
        <taxon>Bacillales</taxon>
        <taxon>Caryophanaceae</taxon>
        <taxon>Solibacillus</taxon>
    </lineage>
</organism>
<dbReference type="Pfam" id="PF07441">
    <property type="entry name" value="BofA"/>
    <property type="match status" value="1"/>
</dbReference>
<feature type="transmembrane region" description="Helical" evidence="1">
    <location>
        <begin position="68"/>
        <end position="88"/>
    </location>
</feature>